<protein>
    <recommendedName>
        <fullName evidence="7">Myosin motor domain-containing protein</fullName>
    </recommendedName>
</protein>
<dbReference type="PANTHER" id="PTHR13140:SF273">
    <property type="entry name" value="UNCONVENTIONAL MYOSIN-VA"/>
    <property type="match status" value="1"/>
</dbReference>
<feature type="non-terminal residue" evidence="8">
    <location>
        <position position="90"/>
    </location>
</feature>
<evidence type="ECO:0000256" key="2">
    <source>
        <dbReference type="ARBA" id="ARBA00022840"/>
    </source>
</evidence>
<dbReference type="InterPro" id="IPR001609">
    <property type="entry name" value="Myosin_head_motor_dom-like"/>
</dbReference>
<reference evidence="8" key="1">
    <citation type="submission" date="2023-07" db="EMBL/GenBank/DDBJ databases">
        <authorList>
            <person name="Stuckert A."/>
        </authorList>
    </citation>
    <scope>NUCLEOTIDE SEQUENCE</scope>
</reference>
<dbReference type="Proteomes" id="UP001176940">
    <property type="component" value="Unassembled WGS sequence"/>
</dbReference>
<organism evidence="8 9">
    <name type="scientific">Ranitomeya imitator</name>
    <name type="common">mimic poison frog</name>
    <dbReference type="NCBI Taxonomy" id="111125"/>
    <lineage>
        <taxon>Eukaryota</taxon>
        <taxon>Metazoa</taxon>
        <taxon>Chordata</taxon>
        <taxon>Craniata</taxon>
        <taxon>Vertebrata</taxon>
        <taxon>Euteleostomi</taxon>
        <taxon>Amphibia</taxon>
        <taxon>Batrachia</taxon>
        <taxon>Anura</taxon>
        <taxon>Neobatrachia</taxon>
        <taxon>Hyloidea</taxon>
        <taxon>Dendrobatidae</taxon>
        <taxon>Dendrobatinae</taxon>
        <taxon>Ranitomeya</taxon>
    </lineage>
</organism>
<dbReference type="InterPro" id="IPR036961">
    <property type="entry name" value="Kinesin_motor_dom_sf"/>
</dbReference>
<evidence type="ECO:0000256" key="6">
    <source>
        <dbReference type="PROSITE-ProRule" id="PRU00782"/>
    </source>
</evidence>
<keyword evidence="3 6" id="KW-0518">Myosin</keyword>
<gene>
    <name evidence="8" type="ORF">RIMI_LOCUS7910820</name>
</gene>
<comment type="caution">
    <text evidence="6">Lacks conserved residue(s) required for the propagation of feature annotation.</text>
</comment>
<evidence type="ECO:0000256" key="4">
    <source>
        <dbReference type="ARBA" id="ARBA00023175"/>
    </source>
</evidence>
<evidence type="ECO:0000256" key="1">
    <source>
        <dbReference type="ARBA" id="ARBA00022741"/>
    </source>
</evidence>
<dbReference type="Gene3D" id="3.30.70.1590">
    <property type="match status" value="1"/>
</dbReference>
<comment type="caution">
    <text evidence="8">The sequence shown here is derived from an EMBL/GenBank/DDBJ whole genome shotgun (WGS) entry which is preliminary data.</text>
</comment>
<sequence length="90" mass="10711">METLNATTPHYVRCIKPNDYKYPFTFDSKRAVQQLRACGVLETIRISATGFPSRWTYQEFFSRYRVLMKQKDVLSDRRQTCKNVLEKLIL</sequence>
<evidence type="ECO:0000256" key="3">
    <source>
        <dbReference type="ARBA" id="ARBA00023123"/>
    </source>
</evidence>
<evidence type="ECO:0000259" key="7">
    <source>
        <dbReference type="PROSITE" id="PS51456"/>
    </source>
</evidence>
<feature type="domain" description="Myosin motor" evidence="7">
    <location>
        <begin position="1"/>
        <end position="90"/>
    </location>
</feature>
<name>A0ABN9LG76_9NEOB</name>
<keyword evidence="5 6" id="KW-0009">Actin-binding</keyword>
<accession>A0ABN9LG76</accession>
<keyword evidence="2" id="KW-0067">ATP-binding</keyword>
<keyword evidence="4" id="KW-0505">Motor protein</keyword>
<comment type="similarity">
    <text evidence="6">Belongs to the TRAFAC class myosin-kinesin ATPase superfamily. Myosin family.</text>
</comment>
<evidence type="ECO:0000313" key="8">
    <source>
        <dbReference type="EMBL" id="CAJ0939028.1"/>
    </source>
</evidence>
<keyword evidence="1" id="KW-0547">Nucleotide-binding</keyword>
<dbReference type="PANTHER" id="PTHR13140">
    <property type="entry name" value="MYOSIN"/>
    <property type="match status" value="1"/>
</dbReference>
<dbReference type="PROSITE" id="PS51456">
    <property type="entry name" value="MYOSIN_MOTOR"/>
    <property type="match status" value="1"/>
</dbReference>
<evidence type="ECO:0000313" key="9">
    <source>
        <dbReference type="Proteomes" id="UP001176940"/>
    </source>
</evidence>
<evidence type="ECO:0000256" key="5">
    <source>
        <dbReference type="ARBA" id="ARBA00023203"/>
    </source>
</evidence>
<dbReference type="EMBL" id="CAUEEQ010015308">
    <property type="protein sequence ID" value="CAJ0939028.1"/>
    <property type="molecule type" value="Genomic_DNA"/>
</dbReference>
<dbReference type="Gene3D" id="3.40.850.10">
    <property type="entry name" value="Kinesin motor domain"/>
    <property type="match status" value="1"/>
</dbReference>
<proteinExistence type="inferred from homology"/>
<dbReference type="SUPFAM" id="SSF52540">
    <property type="entry name" value="P-loop containing nucleoside triphosphate hydrolases"/>
    <property type="match status" value="1"/>
</dbReference>
<keyword evidence="9" id="KW-1185">Reference proteome</keyword>
<dbReference type="InterPro" id="IPR027417">
    <property type="entry name" value="P-loop_NTPase"/>
</dbReference>
<dbReference type="Pfam" id="PF00063">
    <property type="entry name" value="Myosin_head"/>
    <property type="match status" value="1"/>
</dbReference>